<dbReference type="VEuPathDB" id="FungiDB:CPAG_01910"/>
<evidence type="ECO:0000313" key="2">
    <source>
        <dbReference type="Proteomes" id="UP000054567"/>
    </source>
</evidence>
<dbReference type="AlphaFoldDB" id="A0A0J6F8F4"/>
<proteinExistence type="predicted"/>
<sequence length="111" mass="12529">MTPSVDSPFRSSTRLSQVTGLTVSFHTKQPTWVEWPSLMLLASNPPNYAFYFVTSANPALPSSQHALNLDTTHPKIRWGKPHIVNRDRCFGPMQHSKWSGITSQPPIKRND</sequence>
<name>A0A0J6F8F4_COCPO</name>
<reference evidence="2" key="3">
    <citation type="journal article" date="2010" name="Genome Res.">
        <title>Population genomic sequencing of Coccidioides fungi reveals recent hybridization and transposon control.</title>
        <authorList>
            <person name="Neafsey D.E."/>
            <person name="Barker B.M."/>
            <person name="Sharpton T.J."/>
            <person name="Stajich J.E."/>
            <person name="Park D.J."/>
            <person name="Whiston E."/>
            <person name="Hung C.-Y."/>
            <person name="McMahan C."/>
            <person name="White J."/>
            <person name="Sykes S."/>
            <person name="Heiman D."/>
            <person name="Young S."/>
            <person name="Zeng Q."/>
            <person name="Abouelleil A."/>
            <person name="Aftuck L."/>
            <person name="Bessette D."/>
            <person name="Brown A."/>
            <person name="FitzGerald M."/>
            <person name="Lui A."/>
            <person name="Macdonald J.P."/>
            <person name="Priest M."/>
            <person name="Orbach M.J."/>
            <person name="Galgiani J.N."/>
            <person name="Kirkland T.N."/>
            <person name="Cole G.T."/>
            <person name="Birren B.W."/>
            <person name="Henn M.R."/>
            <person name="Taylor J.W."/>
            <person name="Rounsley S.D."/>
        </authorList>
    </citation>
    <scope>NUCLEOTIDE SEQUENCE [LARGE SCALE GENOMIC DNA]</scope>
    <source>
        <strain evidence="2">RMSCC 3488</strain>
    </source>
</reference>
<protein>
    <submittedName>
        <fullName evidence="1">Uncharacterized protein</fullName>
    </submittedName>
</protein>
<reference evidence="2" key="2">
    <citation type="journal article" date="2009" name="Genome Res.">
        <title>Comparative genomic analyses of the human fungal pathogens Coccidioides and their relatives.</title>
        <authorList>
            <person name="Sharpton T.J."/>
            <person name="Stajich J.E."/>
            <person name="Rounsley S.D."/>
            <person name="Gardner M.J."/>
            <person name="Wortman J.R."/>
            <person name="Jordar V.S."/>
            <person name="Maiti R."/>
            <person name="Kodira C.D."/>
            <person name="Neafsey D.E."/>
            <person name="Zeng Q."/>
            <person name="Hung C.-Y."/>
            <person name="McMahan C."/>
            <person name="Muszewska A."/>
            <person name="Grynberg M."/>
            <person name="Mandel M.A."/>
            <person name="Kellner E.M."/>
            <person name="Barker B.M."/>
            <person name="Galgiani J.N."/>
            <person name="Orbach M.J."/>
            <person name="Kirkland T.N."/>
            <person name="Cole G.T."/>
            <person name="Henn M.R."/>
            <person name="Birren B.W."/>
            <person name="Taylor J.W."/>
        </authorList>
    </citation>
    <scope>NUCLEOTIDE SEQUENCE [LARGE SCALE GENOMIC DNA]</scope>
    <source>
        <strain evidence="2">RMSCC 3488</strain>
    </source>
</reference>
<accession>A0A0J6F8F4</accession>
<dbReference type="EMBL" id="DS268109">
    <property type="protein sequence ID" value="KMM65565.1"/>
    <property type="molecule type" value="Genomic_DNA"/>
</dbReference>
<organism evidence="1 2">
    <name type="scientific">Coccidioides posadasii RMSCC 3488</name>
    <dbReference type="NCBI Taxonomy" id="454284"/>
    <lineage>
        <taxon>Eukaryota</taxon>
        <taxon>Fungi</taxon>
        <taxon>Dikarya</taxon>
        <taxon>Ascomycota</taxon>
        <taxon>Pezizomycotina</taxon>
        <taxon>Eurotiomycetes</taxon>
        <taxon>Eurotiomycetidae</taxon>
        <taxon>Onygenales</taxon>
        <taxon>Onygenaceae</taxon>
        <taxon>Coccidioides</taxon>
    </lineage>
</organism>
<reference evidence="1 2" key="1">
    <citation type="submission" date="2007-06" db="EMBL/GenBank/DDBJ databases">
        <title>The Genome Sequence of Coccidioides posadasii RMSCC_3488.</title>
        <authorList>
            <consortium name="Coccidioides Genome Resources Consortium"/>
            <consortium name="The Broad Institute Genome Sequencing Platform"/>
            <person name="Henn M.R."/>
            <person name="Sykes S."/>
            <person name="Young S."/>
            <person name="Jaffe D."/>
            <person name="Berlin A."/>
            <person name="Alvarez P."/>
            <person name="Butler J."/>
            <person name="Gnerre S."/>
            <person name="Grabherr M."/>
            <person name="Mauceli E."/>
            <person name="Brockman W."/>
            <person name="Kodira C."/>
            <person name="Alvarado L."/>
            <person name="Zeng Q."/>
            <person name="Crawford M."/>
            <person name="Antoine C."/>
            <person name="Devon K."/>
            <person name="Galgiani J."/>
            <person name="Orsborn K."/>
            <person name="Lewis M.L."/>
            <person name="Nusbaum C."/>
            <person name="Galagan J."/>
            <person name="Birren B."/>
        </authorList>
    </citation>
    <scope>NUCLEOTIDE SEQUENCE [LARGE SCALE GENOMIC DNA]</scope>
    <source>
        <strain evidence="1 2">RMSCC 3488</strain>
    </source>
</reference>
<gene>
    <name evidence="1" type="ORF">CPAG_01910</name>
</gene>
<evidence type="ECO:0000313" key="1">
    <source>
        <dbReference type="EMBL" id="KMM65565.1"/>
    </source>
</evidence>
<dbReference type="Proteomes" id="UP000054567">
    <property type="component" value="Unassembled WGS sequence"/>
</dbReference>